<dbReference type="PIRSF" id="PIRSF000188">
    <property type="entry name" value="Phe_leu_dh"/>
    <property type="match status" value="1"/>
</dbReference>
<keyword evidence="4 6" id="KW-0520">NAD</keyword>
<proteinExistence type="inferred from homology"/>
<dbReference type="GO" id="GO:0000166">
    <property type="term" value="F:nucleotide binding"/>
    <property type="evidence" value="ECO:0007669"/>
    <property type="project" value="UniProtKB-KW"/>
</dbReference>
<dbReference type="PANTHER" id="PTHR42722:SF1">
    <property type="entry name" value="VALINE DEHYDROGENASE"/>
    <property type="match status" value="1"/>
</dbReference>
<dbReference type="AlphaFoldDB" id="A0A330LL97"/>
<sequence>MASFIDSRESKRPGTSRASTDLFDMAEQYPFSDVHFWRDPETQLQAIIAIHSTKLGPAIGGCRMINYPSAHAAVKDACCLAAGMSYKTAINRLPFGGGKAVILKPKNLTDRKALFASFGRFVESLGGRYITAMDSGTTIADMDVIASQTNHVMCTTTAGLASGDPSPHTAKGVYYGIKAAVKFKLQQESLAGLHVAIQGVGNVGYALAKLLHNDGAKLTIADPNQQATQRLVDELGADIVTGDDLYAVHCDVFAPCALGQVINAHTIAQLNTAIIAGSANNQLQHPNMADALAAKDILYAPDYVINSGGVLQIAYLNKPDVVQHKLAALYDTLLAIFIQAEQQNSSTVDVANSLAEKILTEPFSGADYEEKY</sequence>
<dbReference type="RefSeq" id="WP_112712389.1">
    <property type="nucleotide sequence ID" value="NZ_LS483250.1"/>
</dbReference>
<dbReference type="InterPro" id="IPR006095">
    <property type="entry name" value="Glu/Leu/Phe/Val/Trp_DH"/>
</dbReference>
<feature type="domain" description="Glutamate/phenylalanine/leucine/valine/L-tryptophan dehydrogenase C-terminal" evidence="8">
    <location>
        <begin position="163"/>
        <end position="367"/>
    </location>
</feature>
<dbReference type="InterPro" id="IPR006097">
    <property type="entry name" value="Glu/Leu/Phe/Val/Trp_DH_dimer"/>
</dbReference>
<evidence type="ECO:0000256" key="2">
    <source>
        <dbReference type="ARBA" id="ARBA00006382"/>
    </source>
</evidence>
<evidence type="ECO:0000313" key="9">
    <source>
        <dbReference type="EMBL" id="SQD76976.1"/>
    </source>
</evidence>
<dbReference type="CDD" id="cd01075">
    <property type="entry name" value="NAD_bind_Leu_Phe_Val_DH"/>
    <property type="match status" value="1"/>
</dbReference>
<dbReference type="GO" id="GO:0006520">
    <property type="term" value="P:amino acid metabolic process"/>
    <property type="evidence" value="ECO:0007669"/>
    <property type="project" value="InterPro"/>
</dbReference>
<dbReference type="SUPFAM" id="SSF53223">
    <property type="entry name" value="Aminoacid dehydrogenase-like, N-terminal domain"/>
    <property type="match status" value="1"/>
</dbReference>
<keyword evidence="6" id="KW-0547">Nucleotide-binding</keyword>
<feature type="active site" description="Proton donor/acceptor" evidence="5">
    <location>
        <position position="99"/>
    </location>
</feature>
<dbReference type="Gene3D" id="3.40.50.720">
    <property type="entry name" value="NAD(P)-binding Rossmann-like Domain"/>
    <property type="match status" value="1"/>
</dbReference>
<dbReference type="PANTHER" id="PTHR42722">
    <property type="entry name" value="LEUCINE DEHYDROGENASE"/>
    <property type="match status" value="1"/>
</dbReference>
<gene>
    <name evidence="9" type="primary">ldh</name>
    <name evidence="9" type="ORF">MORIYA_0498</name>
</gene>
<evidence type="ECO:0000256" key="7">
    <source>
        <dbReference type="RuleBase" id="RU004417"/>
    </source>
</evidence>
<evidence type="ECO:0000256" key="1">
    <source>
        <dbReference type="ARBA" id="ARBA00003868"/>
    </source>
</evidence>
<comment type="function">
    <text evidence="1">Catalyzes the reversible oxidative deamination of glutamate to alpha-ketoglutarate and ammonia.</text>
</comment>
<accession>A0A330LL97</accession>
<dbReference type="OrthoDB" id="9803297at2"/>
<feature type="binding site" evidence="6">
    <location>
        <begin position="199"/>
        <end position="204"/>
    </location>
    <ligand>
        <name>NAD(+)</name>
        <dbReference type="ChEBI" id="CHEBI:57540"/>
    </ligand>
</feature>
<dbReference type="InterPro" id="IPR036291">
    <property type="entry name" value="NAD(P)-bd_dom_sf"/>
</dbReference>
<evidence type="ECO:0000256" key="4">
    <source>
        <dbReference type="ARBA" id="ARBA00023027"/>
    </source>
</evidence>
<dbReference type="Gene3D" id="3.40.50.10860">
    <property type="entry name" value="Leucine Dehydrogenase, chain A, domain 1"/>
    <property type="match status" value="1"/>
</dbReference>
<dbReference type="Pfam" id="PF02812">
    <property type="entry name" value="ELFV_dehydrog_N"/>
    <property type="match status" value="1"/>
</dbReference>
<evidence type="ECO:0000313" key="10">
    <source>
        <dbReference type="Proteomes" id="UP000250163"/>
    </source>
</evidence>
<dbReference type="SUPFAM" id="SSF51735">
    <property type="entry name" value="NAD(P)-binding Rossmann-fold domains"/>
    <property type="match status" value="1"/>
</dbReference>
<dbReference type="Pfam" id="PF00208">
    <property type="entry name" value="ELFV_dehydrog"/>
    <property type="match status" value="2"/>
</dbReference>
<dbReference type="InterPro" id="IPR046346">
    <property type="entry name" value="Aminoacid_DH-like_N_sf"/>
</dbReference>
<dbReference type="InterPro" id="IPR016211">
    <property type="entry name" value="Glu/Phe/Leu/Val/Trp_DH_bac/arc"/>
</dbReference>
<dbReference type="EC" id="1.4.1.9" evidence="9"/>
<dbReference type="Proteomes" id="UP000250163">
    <property type="component" value="Chromosome MORIYA"/>
</dbReference>
<evidence type="ECO:0000256" key="3">
    <source>
        <dbReference type="ARBA" id="ARBA00023002"/>
    </source>
</evidence>
<dbReference type="SMART" id="SM00839">
    <property type="entry name" value="ELFV_dehydrog"/>
    <property type="match status" value="1"/>
</dbReference>
<protein>
    <submittedName>
        <fullName evidence="9">Leucine dehydrogenase</fullName>
        <ecNumber evidence="9">1.4.1.9</ecNumber>
    </submittedName>
</protein>
<name>A0A330LL97_9GAMM</name>
<keyword evidence="3 7" id="KW-0560">Oxidoreductase</keyword>
<evidence type="ECO:0000256" key="6">
    <source>
        <dbReference type="PIRSR" id="PIRSR000188-2"/>
    </source>
</evidence>
<reference evidence="10" key="1">
    <citation type="submission" date="2018-05" db="EMBL/GenBank/DDBJ databases">
        <authorList>
            <person name="Cea G.-C."/>
            <person name="William W."/>
        </authorList>
    </citation>
    <scope>NUCLEOTIDE SEQUENCE [LARGE SCALE GENOMIC DNA]</scope>
    <source>
        <strain evidence="10">DB21MT 5</strain>
    </source>
</reference>
<evidence type="ECO:0000256" key="5">
    <source>
        <dbReference type="PIRSR" id="PIRSR000188-1"/>
    </source>
</evidence>
<comment type="similarity">
    <text evidence="2 7">Belongs to the Glu/Leu/Phe/Val dehydrogenases family.</text>
</comment>
<evidence type="ECO:0000259" key="8">
    <source>
        <dbReference type="SMART" id="SM00839"/>
    </source>
</evidence>
<dbReference type="PRINTS" id="PR00082">
    <property type="entry name" value="GLFDHDRGNASE"/>
</dbReference>
<dbReference type="EMBL" id="LS483250">
    <property type="protein sequence ID" value="SQD76976.1"/>
    <property type="molecule type" value="Genomic_DNA"/>
</dbReference>
<dbReference type="KEGG" id="mya:MORIYA_0498"/>
<dbReference type="InterPro" id="IPR006096">
    <property type="entry name" value="Glu/Leu/Phe/Val/Trp_DH_C"/>
</dbReference>
<dbReference type="GO" id="GO:0050049">
    <property type="term" value="F:L-leucine dehydrogenase activity"/>
    <property type="evidence" value="ECO:0007669"/>
    <property type="project" value="UniProtKB-EC"/>
</dbReference>
<keyword evidence="10" id="KW-1185">Reference proteome</keyword>
<organism evidence="9 10">
    <name type="scientific">Moritella yayanosii</name>
    <dbReference type="NCBI Taxonomy" id="69539"/>
    <lineage>
        <taxon>Bacteria</taxon>
        <taxon>Pseudomonadati</taxon>
        <taxon>Pseudomonadota</taxon>
        <taxon>Gammaproteobacteria</taxon>
        <taxon>Alteromonadales</taxon>
        <taxon>Moritellaceae</taxon>
        <taxon>Moritella</taxon>
    </lineage>
</organism>